<dbReference type="AlphaFoldDB" id="A0A377JUU3"/>
<dbReference type="Gene3D" id="3.30.700.10">
    <property type="entry name" value="Glycoprotein, Type 4 Pilin"/>
    <property type="match status" value="1"/>
</dbReference>
<dbReference type="RefSeq" id="WP_237014409.1">
    <property type="nucleotide sequence ID" value="NZ_AP025204.1"/>
</dbReference>
<protein>
    <submittedName>
        <fullName evidence="1">Tfp pilus assembly protein FimT</fullName>
    </submittedName>
</protein>
<name>A0A377JUU3_9HELI</name>
<accession>A0A377JUU3</accession>
<dbReference type="EMBL" id="UGHX01000001">
    <property type="protein sequence ID" value="STP11634.1"/>
    <property type="molecule type" value="Genomic_DNA"/>
</dbReference>
<dbReference type="NCBIfam" id="TIGR02532">
    <property type="entry name" value="IV_pilin_GFxxxE"/>
    <property type="match status" value="1"/>
</dbReference>
<evidence type="ECO:0000313" key="2">
    <source>
        <dbReference type="Proteomes" id="UP000255103"/>
    </source>
</evidence>
<gene>
    <name evidence="1" type="ORF">NCTC12219_01531</name>
</gene>
<reference evidence="1 2" key="1">
    <citation type="submission" date="2018-06" db="EMBL/GenBank/DDBJ databases">
        <authorList>
            <consortium name="Pathogen Informatics"/>
            <person name="Doyle S."/>
        </authorList>
    </citation>
    <scope>NUCLEOTIDE SEQUENCE [LARGE SCALE GENOMIC DNA]</scope>
    <source>
        <strain evidence="1 2">NCTC12219</strain>
    </source>
</reference>
<proteinExistence type="predicted"/>
<dbReference type="InterPro" id="IPR012902">
    <property type="entry name" value="N_methyl_site"/>
</dbReference>
<dbReference type="InterPro" id="IPR045584">
    <property type="entry name" value="Pilin-like"/>
</dbReference>
<dbReference type="SUPFAM" id="SSF54523">
    <property type="entry name" value="Pili subunits"/>
    <property type="match status" value="1"/>
</dbReference>
<evidence type="ECO:0000313" key="1">
    <source>
        <dbReference type="EMBL" id="STP11634.1"/>
    </source>
</evidence>
<dbReference type="Proteomes" id="UP000255103">
    <property type="component" value="Unassembled WGS sequence"/>
</dbReference>
<organism evidence="1 2">
    <name type="scientific">Helicobacter cinaedi</name>
    <dbReference type="NCBI Taxonomy" id="213"/>
    <lineage>
        <taxon>Bacteria</taxon>
        <taxon>Pseudomonadati</taxon>
        <taxon>Campylobacterota</taxon>
        <taxon>Epsilonproteobacteria</taxon>
        <taxon>Campylobacterales</taxon>
        <taxon>Helicobacteraceae</taxon>
        <taxon>Helicobacter</taxon>
    </lineage>
</organism>
<sequence>MKTPQTRHSHRIFAMRKAFSMMELVFVIIILGILAAIALPRLSLTRSDAQLIAVENDIISTLNTLQREVFSQNIAPNSIDGAKILELAGLSTSRWIAQNNGIKLAKNGSVDMENDCVSLMQENGKLILSIQPKPDSPLCEKLLKRHPTRKEIPLSTSNAIF</sequence>